<dbReference type="Proteomes" id="UP000228945">
    <property type="component" value="Chromosome"/>
</dbReference>
<keyword evidence="3" id="KW-1185">Reference proteome</keyword>
<accession>A0A2D2B0H5</accession>
<gene>
    <name evidence="2" type="ORF">CSW64_15700</name>
</gene>
<dbReference type="EMBL" id="CP024201">
    <property type="protein sequence ID" value="ATQ43734.1"/>
    <property type="molecule type" value="Genomic_DNA"/>
</dbReference>
<evidence type="ECO:0000256" key="1">
    <source>
        <dbReference type="SAM" id="MobiDB-lite"/>
    </source>
</evidence>
<proteinExistence type="predicted"/>
<sequence length="72" mass="7940">MVVWAASVAFAHLGIEVDLKRPEAERERVIERTRPEAAAEQQTKMADEVPAPKAMELPRRPAAAPVKVVRPA</sequence>
<organism evidence="2 3">
    <name type="scientific">Caulobacter mirabilis</name>
    <dbReference type="NCBI Taxonomy" id="69666"/>
    <lineage>
        <taxon>Bacteria</taxon>
        <taxon>Pseudomonadati</taxon>
        <taxon>Pseudomonadota</taxon>
        <taxon>Alphaproteobacteria</taxon>
        <taxon>Caulobacterales</taxon>
        <taxon>Caulobacteraceae</taxon>
        <taxon>Caulobacter</taxon>
    </lineage>
</organism>
<evidence type="ECO:0000313" key="3">
    <source>
        <dbReference type="Proteomes" id="UP000228945"/>
    </source>
</evidence>
<evidence type="ECO:0000313" key="2">
    <source>
        <dbReference type="EMBL" id="ATQ43734.1"/>
    </source>
</evidence>
<protein>
    <submittedName>
        <fullName evidence="2">Uncharacterized protein</fullName>
    </submittedName>
</protein>
<dbReference type="KEGG" id="cmb:CSW64_15700"/>
<name>A0A2D2B0H5_9CAUL</name>
<feature type="compositionally biased region" description="Low complexity" evidence="1">
    <location>
        <begin position="60"/>
        <end position="72"/>
    </location>
</feature>
<reference evidence="2 3" key="1">
    <citation type="submission" date="2017-10" db="EMBL/GenBank/DDBJ databases">
        <title>Genome sequence of Caulobacter mirabilis FWC38.</title>
        <authorList>
            <person name="Fiebig A."/>
            <person name="Crosson S."/>
        </authorList>
    </citation>
    <scope>NUCLEOTIDE SEQUENCE [LARGE SCALE GENOMIC DNA]</scope>
    <source>
        <strain evidence="2 3">FWC 38</strain>
    </source>
</reference>
<feature type="region of interest" description="Disordered" evidence="1">
    <location>
        <begin position="32"/>
        <end position="72"/>
    </location>
</feature>
<dbReference type="AlphaFoldDB" id="A0A2D2B0H5"/>